<proteinExistence type="predicted"/>
<dbReference type="SMART" id="SM00345">
    <property type="entry name" value="HTH_GNTR"/>
    <property type="match status" value="1"/>
</dbReference>
<organism evidence="5 6">
    <name type="scientific">Aureimonas glaciei</name>
    <dbReference type="NCBI Taxonomy" id="1776957"/>
    <lineage>
        <taxon>Bacteria</taxon>
        <taxon>Pseudomonadati</taxon>
        <taxon>Pseudomonadota</taxon>
        <taxon>Alphaproteobacteria</taxon>
        <taxon>Hyphomicrobiales</taxon>
        <taxon>Aurantimonadaceae</taxon>
        <taxon>Aureimonas</taxon>
    </lineage>
</organism>
<dbReference type="CDD" id="cd07377">
    <property type="entry name" value="WHTH_GntR"/>
    <property type="match status" value="1"/>
</dbReference>
<dbReference type="PANTHER" id="PTHR43537">
    <property type="entry name" value="TRANSCRIPTIONAL REGULATOR, GNTR FAMILY"/>
    <property type="match status" value="1"/>
</dbReference>
<dbReference type="AlphaFoldDB" id="A0A917D9E2"/>
<evidence type="ECO:0000259" key="4">
    <source>
        <dbReference type="PROSITE" id="PS50949"/>
    </source>
</evidence>
<dbReference type="SUPFAM" id="SSF46785">
    <property type="entry name" value="Winged helix' DNA-binding domain"/>
    <property type="match status" value="1"/>
</dbReference>
<evidence type="ECO:0000256" key="1">
    <source>
        <dbReference type="ARBA" id="ARBA00023015"/>
    </source>
</evidence>
<dbReference type="InterPro" id="IPR008920">
    <property type="entry name" value="TF_FadR/GntR_C"/>
</dbReference>
<dbReference type="PANTHER" id="PTHR43537:SF44">
    <property type="entry name" value="GNTR FAMILY REGULATORY PROTEIN"/>
    <property type="match status" value="1"/>
</dbReference>
<dbReference type="GO" id="GO:0003700">
    <property type="term" value="F:DNA-binding transcription factor activity"/>
    <property type="evidence" value="ECO:0007669"/>
    <property type="project" value="InterPro"/>
</dbReference>
<dbReference type="InterPro" id="IPR011711">
    <property type="entry name" value="GntR_C"/>
</dbReference>
<dbReference type="Gene3D" id="1.20.120.530">
    <property type="entry name" value="GntR ligand-binding domain-like"/>
    <property type="match status" value="1"/>
</dbReference>
<feature type="domain" description="HTH gntR-type" evidence="4">
    <location>
        <begin position="20"/>
        <end position="88"/>
    </location>
</feature>
<dbReference type="Proteomes" id="UP000613160">
    <property type="component" value="Unassembled WGS sequence"/>
</dbReference>
<dbReference type="GO" id="GO:0003677">
    <property type="term" value="F:DNA binding"/>
    <property type="evidence" value="ECO:0007669"/>
    <property type="project" value="UniProtKB-KW"/>
</dbReference>
<dbReference type="PRINTS" id="PR00035">
    <property type="entry name" value="HTHGNTR"/>
</dbReference>
<dbReference type="InterPro" id="IPR000524">
    <property type="entry name" value="Tscrpt_reg_HTH_GntR"/>
</dbReference>
<dbReference type="Pfam" id="PF07729">
    <property type="entry name" value="FCD"/>
    <property type="match status" value="1"/>
</dbReference>
<evidence type="ECO:0000256" key="2">
    <source>
        <dbReference type="ARBA" id="ARBA00023125"/>
    </source>
</evidence>
<evidence type="ECO:0000313" key="6">
    <source>
        <dbReference type="Proteomes" id="UP000613160"/>
    </source>
</evidence>
<reference evidence="5" key="1">
    <citation type="journal article" date="2014" name="Int. J. Syst. Evol. Microbiol.">
        <title>Complete genome sequence of Corynebacterium casei LMG S-19264T (=DSM 44701T), isolated from a smear-ripened cheese.</title>
        <authorList>
            <consortium name="US DOE Joint Genome Institute (JGI-PGF)"/>
            <person name="Walter F."/>
            <person name="Albersmeier A."/>
            <person name="Kalinowski J."/>
            <person name="Ruckert C."/>
        </authorList>
    </citation>
    <scope>NUCLEOTIDE SEQUENCE</scope>
    <source>
        <strain evidence="5">CGMCC 1.15493</strain>
    </source>
</reference>
<keyword evidence="1" id="KW-0805">Transcription regulation</keyword>
<dbReference type="InterPro" id="IPR036390">
    <property type="entry name" value="WH_DNA-bd_sf"/>
</dbReference>
<dbReference type="SUPFAM" id="SSF48008">
    <property type="entry name" value="GntR ligand-binding domain-like"/>
    <property type="match status" value="1"/>
</dbReference>
<comment type="caution">
    <text evidence="5">The sequence shown here is derived from an EMBL/GenBank/DDBJ whole genome shotgun (WGS) entry which is preliminary data.</text>
</comment>
<protein>
    <recommendedName>
        <fullName evidence="4">HTH gntR-type domain-containing protein</fullName>
    </recommendedName>
</protein>
<evidence type="ECO:0000256" key="3">
    <source>
        <dbReference type="ARBA" id="ARBA00023163"/>
    </source>
</evidence>
<dbReference type="Gene3D" id="1.10.10.10">
    <property type="entry name" value="Winged helix-like DNA-binding domain superfamily/Winged helix DNA-binding domain"/>
    <property type="match status" value="1"/>
</dbReference>
<dbReference type="Pfam" id="PF00392">
    <property type="entry name" value="GntR"/>
    <property type="match status" value="1"/>
</dbReference>
<keyword evidence="6" id="KW-1185">Reference proteome</keyword>
<dbReference type="InterPro" id="IPR036388">
    <property type="entry name" value="WH-like_DNA-bd_sf"/>
</dbReference>
<dbReference type="PROSITE" id="PS50949">
    <property type="entry name" value="HTH_GNTR"/>
    <property type="match status" value="1"/>
</dbReference>
<reference evidence="5" key="2">
    <citation type="submission" date="2020-09" db="EMBL/GenBank/DDBJ databases">
        <authorList>
            <person name="Sun Q."/>
            <person name="Zhou Y."/>
        </authorList>
    </citation>
    <scope>NUCLEOTIDE SEQUENCE</scope>
    <source>
        <strain evidence="5">CGMCC 1.15493</strain>
    </source>
</reference>
<sequence length="276" mass="30169">MDEAARQPEHWGGGVRGEKINRTMTLAAELGCKITSGALAAGSLLPTEAEIQTRYGVSRTVVREAIRHIAAKGLVTVGPKVGTRVRHNNDWNILDAEVMRWHLMAGERRRFVEALYEMRLINEPEAARLAASRITPEQSDRLADALAAMAVHPRGSEKLIIADLDFHRIILEATGNPILRSLGTMIERSLSISFSLSWRQNPQDETVRQHARVHDAIVQGDGEAASLFMRRLIESAFQDVVAALYNEPAAAAAPPHPFSANGSAAPPPAVSQVAWK</sequence>
<keyword evidence="3" id="KW-0804">Transcription</keyword>
<name>A0A917D9E2_9HYPH</name>
<keyword evidence="2" id="KW-0238">DNA-binding</keyword>
<evidence type="ECO:0000313" key="5">
    <source>
        <dbReference type="EMBL" id="GGD15083.1"/>
    </source>
</evidence>
<dbReference type="SMART" id="SM00895">
    <property type="entry name" value="FCD"/>
    <property type="match status" value="1"/>
</dbReference>
<dbReference type="EMBL" id="BMJJ01000003">
    <property type="protein sequence ID" value="GGD15083.1"/>
    <property type="molecule type" value="Genomic_DNA"/>
</dbReference>
<gene>
    <name evidence="5" type="ORF">GCM10011335_17350</name>
</gene>
<accession>A0A917D9E2</accession>